<evidence type="ECO:0000256" key="3">
    <source>
        <dbReference type="ARBA" id="ARBA00022525"/>
    </source>
</evidence>
<keyword evidence="3" id="KW-0964">Secreted</keyword>
<accession>A0AAV4F597</accession>
<gene>
    <name evidence="5" type="ORF">ElyMa_002021000</name>
</gene>
<reference evidence="5 6" key="1">
    <citation type="journal article" date="2021" name="Elife">
        <title>Chloroplast acquisition without the gene transfer in kleptoplastic sea slugs, Plakobranchus ocellatus.</title>
        <authorList>
            <person name="Maeda T."/>
            <person name="Takahashi S."/>
            <person name="Yoshida T."/>
            <person name="Shimamura S."/>
            <person name="Takaki Y."/>
            <person name="Nagai Y."/>
            <person name="Toyoda A."/>
            <person name="Suzuki Y."/>
            <person name="Arimoto A."/>
            <person name="Ishii H."/>
            <person name="Satoh N."/>
            <person name="Nishiyama T."/>
            <person name="Hasebe M."/>
            <person name="Maruyama T."/>
            <person name="Minagawa J."/>
            <person name="Obokata J."/>
            <person name="Shigenobu S."/>
        </authorList>
    </citation>
    <scope>NUCLEOTIDE SEQUENCE [LARGE SCALE GENOMIC DNA]</scope>
</reference>
<sequence>MISLAQANVLRNNLSSSQYIGLAPDGGVRETTLAASGSHPASCPEPLNSVALNLRAICPLKWEFIDNGRGSKPRYTKSAICLCNKCAGSTTNTCQEERRSVPVLRRVRSENGLATYEREVHIVTVGCKCVRPAEPPVADHNLPYLQ</sequence>
<evidence type="ECO:0000313" key="5">
    <source>
        <dbReference type="EMBL" id="GFR68447.1"/>
    </source>
</evidence>
<evidence type="ECO:0000256" key="2">
    <source>
        <dbReference type="ARBA" id="ARBA00007236"/>
    </source>
</evidence>
<evidence type="ECO:0000256" key="1">
    <source>
        <dbReference type="ARBA" id="ARBA00004613"/>
    </source>
</evidence>
<comment type="similarity">
    <text evidence="2">Belongs to the IL-17 family.</text>
</comment>
<evidence type="ECO:0000256" key="4">
    <source>
        <dbReference type="ARBA" id="ARBA00022729"/>
    </source>
</evidence>
<dbReference type="Pfam" id="PF06083">
    <property type="entry name" value="IL17"/>
    <property type="match status" value="1"/>
</dbReference>
<comment type="subcellular location">
    <subcellularLocation>
        <location evidence="1">Secreted</location>
    </subcellularLocation>
</comment>
<organism evidence="5 6">
    <name type="scientific">Elysia marginata</name>
    <dbReference type="NCBI Taxonomy" id="1093978"/>
    <lineage>
        <taxon>Eukaryota</taxon>
        <taxon>Metazoa</taxon>
        <taxon>Spiralia</taxon>
        <taxon>Lophotrochozoa</taxon>
        <taxon>Mollusca</taxon>
        <taxon>Gastropoda</taxon>
        <taxon>Heterobranchia</taxon>
        <taxon>Euthyneura</taxon>
        <taxon>Panpulmonata</taxon>
        <taxon>Sacoglossa</taxon>
        <taxon>Placobranchoidea</taxon>
        <taxon>Plakobranchidae</taxon>
        <taxon>Elysia</taxon>
    </lineage>
</organism>
<proteinExistence type="inferred from homology"/>
<keyword evidence="6" id="KW-1185">Reference proteome</keyword>
<dbReference type="EMBL" id="BMAT01004122">
    <property type="protein sequence ID" value="GFR68447.1"/>
    <property type="molecule type" value="Genomic_DNA"/>
</dbReference>
<protein>
    <submittedName>
        <fullName evidence="5">Interleukin-17</fullName>
    </submittedName>
</protein>
<dbReference type="AlphaFoldDB" id="A0AAV4F597"/>
<dbReference type="Proteomes" id="UP000762676">
    <property type="component" value="Unassembled WGS sequence"/>
</dbReference>
<dbReference type="InterPro" id="IPR010345">
    <property type="entry name" value="IL-17_fam"/>
</dbReference>
<dbReference type="GO" id="GO:0005125">
    <property type="term" value="F:cytokine activity"/>
    <property type="evidence" value="ECO:0007669"/>
    <property type="project" value="InterPro"/>
</dbReference>
<dbReference type="SUPFAM" id="SSF57501">
    <property type="entry name" value="Cystine-knot cytokines"/>
    <property type="match status" value="1"/>
</dbReference>
<dbReference type="GO" id="GO:0005576">
    <property type="term" value="C:extracellular region"/>
    <property type="evidence" value="ECO:0007669"/>
    <property type="project" value="UniProtKB-SubCell"/>
</dbReference>
<evidence type="ECO:0000313" key="6">
    <source>
        <dbReference type="Proteomes" id="UP000762676"/>
    </source>
</evidence>
<comment type="caution">
    <text evidence="5">The sequence shown here is derived from an EMBL/GenBank/DDBJ whole genome shotgun (WGS) entry which is preliminary data.</text>
</comment>
<dbReference type="Gene3D" id="2.10.90.10">
    <property type="entry name" value="Cystine-knot cytokines"/>
    <property type="match status" value="1"/>
</dbReference>
<dbReference type="InterPro" id="IPR029034">
    <property type="entry name" value="Cystine-knot_cytokine"/>
</dbReference>
<name>A0AAV4F597_9GAST</name>
<keyword evidence="4" id="KW-0732">Signal</keyword>